<reference evidence="3 4" key="1">
    <citation type="journal article" date="2016" name="Nat. Commun.">
        <title>Thousands of microbial genomes shed light on interconnected biogeochemical processes in an aquifer system.</title>
        <authorList>
            <person name="Anantharaman K."/>
            <person name="Brown C.T."/>
            <person name="Hug L.A."/>
            <person name="Sharon I."/>
            <person name="Castelle C.J."/>
            <person name="Probst A.J."/>
            <person name="Thomas B.C."/>
            <person name="Singh A."/>
            <person name="Wilkins M.J."/>
            <person name="Karaoz U."/>
            <person name="Brodie E.L."/>
            <person name="Williams K.H."/>
            <person name="Hubbard S.S."/>
            <person name="Banfield J.F."/>
        </authorList>
    </citation>
    <scope>NUCLEOTIDE SEQUENCE [LARGE SCALE GENOMIC DNA]</scope>
</reference>
<dbReference type="PANTHER" id="PTHR43630">
    <property type="entry name" value="POLY-BETA-1,6-N-ACETYL-D-GLUCOSAMINE SYNTHASE"/>
    <property type="match status" value="1"/>
</dbReference>
<proteinExistence type="predicted"/>
<dbReference type="Pfam" id="PF00535">
    <property type="entry name" value="Glycos_transf_2"/>
    <property type="match status" value="1"/>
</dbReference>
<dbReference type="EMBL" id="MHBW01000006">
    <property type="protein sequence ID" value="OGY09670.1"/>
    <property type="molecule type" value="Genomic_DNA"/>
</dbReference>
<dbReference type="Gene3D" id="3.90.550.10">
    <property type="entry name" value="Spore Coat Polysaccharide Biosynthesis Protein SpsA, Chain A"/>
    <property type="match status" value="1"/>
</dbReference>
<keyword evidence="1" id="KW-0812">Transmembrane</keyword>
<evidence type="ECO:0000313" key="4">
    <source>
        <dbReference type="Proteomes" id="UP000177967"/>
    </source>
</evidence>
<name>A0A1G1V2Q9_9BACT</name>
<dbReference type="AlphaFoldDB" id="A0A1G1V2Q9"/>
<dbReference type="InterPro" id="IPR029044">
    <property type="entry name" value="Nucleotide-diphossugar_trans"/>
</dbReference>
<feature type="transmembrane region" description="Helical" evidence="1">
    <location>
        <begin position="230"/>
        <end position="250"/>
    </location>
</feature>
<dbReference type="InterPro" id="IPR001173">
    <property type="entry name" value="Glyco_trans_2-like"/>
</dbReference>
<comment type="caution">
    <text evidence="3">The sequence shown here is derived from an EMBL/GenBank/DDBJ whole genome shotgun (WGS) entry which is preliminary data.</text>
</comment>
<organism evidence="3 4">
    <name type="scientific">Candidatus Blackburnbacteria bacterium RIFCSPHIGHO2_01_FULL_43_15b</name>
    <dbReference type="NCBI Taxonomy" id="1797513"/>
    <lineage>
        <taxon>Bacteria</taxon>
        <taxon>Candidatus Blackburniibacteriota</taxon>
    </lineage>
</organism>
<evidence type="ECO:0000259" key="2">
    <source>
        <dbReference type="Pfam" id="PF00535"/>
    </source>
</evidence>
<dbReference type="CDD" id="cd02511">
    <property type="entry name" value="Beta4Glucosyltransferase"/>
    <property type="match status" value="1"/>
</dbReference>
<evidence type="ECO:0000256" key="1">
    <source>
        <dbReference type="SAM" id="Phobius"/>
    </source>
</evidence>
<dbReference type="Proteomes" id="UP000177967">
    <property type="component" value="Unassembled WGS sequence"/>
</dbReference>
<accession>A0A1G1V2Q9</accession>
<protein>
    <recommendedName>
        <fullName evidence="2">Glycosyltransferase 2-like domain-containing protein</fullName>
    </recommendedName>
</protein>
<keyword evidence="1" id="KW-0472">Membrane</keyword>
<keyword evidence="1" id="KW-1133">Transmembrane helix</keyword>
<dbReference type="PANTHER" id="PTHR43630:SF2">
    <property type="entry name" value="GLYCOSYLTRANSFERASE"/>
    <property type="match status" value="1"/>
</dbReference>
<evidence type="ECO:0000313" key="3">
    <source>
        <dbReference type="EMBL" id="OGY09670.1"/>
    </source>
</evidence>
<dbReference type="SUPFAM" id="SSF53448">
    <property type="entry name" value="Nucleotide-diphospho-sugar transferases"/>
    <property type="match status" value="1"/>
</dbReference>
<sequence length="256" mass="29496">MISVVVLTKNEEKNIEECLKTLQWCDEIVVVDDFSTDKTVSLAKRLGAKIFERNLEDDFSQQRNFGLGKATGEWVLFIDADERVSQNLASEIREQVANLSHLPGGLGTPPGGYYIRRHDVMWGRKLKYGEWGSQNFLRFARKNAGKWARRVHEVWDVEDSTQLLESPLLHYPHQTIAAFLKDIDRYSSLHAQANLEEGKHSSILKFILYPKLKFLQNYIFKLGFLDGGQGFVVAMLMSFHSYLAWGKLWLLQQSKK</sequence>
<feature type="domain" description="Glycosyltransferase 2-like" evidence="2">
    <location>
        <begin position="3"/>
        <end position="91"/>
    </location>
</feature>
<gene>
    <name evidence="3" type="ORF">A2782_03035</name>
</gene>
<dbReference type="STRING" id="1797513.A2782_03035"/>